<dbReference type="EMBL" id="MHTS01000009">
    <property type="protein sequence ID" value="OHA64678.1"/>
    <property type="molecule type" value="Genomic_DNA"/>
</dbReference>
<comment type="subunit">
    <text evidence="7">Part of the 50S ribosomal subunit; part of the 5S rRNA/L5/L18/L25 subcomplex. Contacts the 5S and 23S rRNAs.</text>
</comment>
<evidence type="ECO:0000256" key="2">
    <source>
        <dbReference type="ARBA" id="ARBA00022730"/>
    </source>
</evidence>
<dbReference type="PANTHER" id="PTHR12899:SF3">
    <property type="entry name" value="LARGE RIBOSOMAL SUBUNIT PROTEIN UL18M"/>
    <property type="match status" value="1"/>
</dbReference>
<evidence type="ECO:0000256" key="1">
    <source>
        <dbReference type="ARBA" id="ARBA00007116"/>
    </source>
</evidence>
<evidence type="ECO:0000256" key="6">
    <source>
        <dbReference type="ARBA" id="ARBA00035197"/>
    </source>
</evidence>
<dbReference type="GO" id="GO:0006412">
    <property type="term" value="P:translation"/>
    <property type="evidence" value="ECO:0007669"/>
    <property type="project" value="UniProtKB-UniRule"/>
</dbReference>
<dbReference type="GO" id="GO:0008097">
    <property type="term" value="F:5S rRNA binding"/>
    <property type="evidence" value="ECO:0007669"/>
    <property type="project" value="TreeGrafter"/>
</dbReference>
<dbReference type="AlphaFoldDB" id="A0A1G2QWB6"/>
<accession>A0A1G2QWB6</accession>
<dbReference type="SUPFAM" id="SSF53137">
    <property type="entry name" value="Translational machinery components"/>
    <property type="match status" value="1"/>
</dbReference>
<dbReference type="PANTHER" id="PTHR12899">
    <property type="entry name" value="39S RIBOSOMAL PROTEIN L18, MITOCHONDRIAL"/>
    <property type="match status" value="1"/>
</dbReference>
<dbReference type="InterPro" id="IPR057268">
    <property type="entry name" value="Ribosomal_L18"/>
</dbReference>
<comment type="function">
    <text evidence="7">This is one of the proteins that bind and probably mediate the attachment of the 5S RNA into the large ribosomal subunit, where it forms part of the central protuberance.</text>
</comment>
<sequence>MTKETRKEKRMRRHRRIRARITGNAARPRLAVFRSNKHMYAQLIDDEKGHVLASFSDMNFKAKEKKGEISKEIGKRIAQAAKDQKIGAIVFDRSGYKYHGHVKVLAEEIRSQGIEF</sequence>
<keyword evidence="3 7" id="KW-0694">RNA-binding</keyword>
<organism evidence="8 9">
    <name type="scientific">Candidatus Wildermuthbacteria bacterium RIFCSPHIGHO2_01_FULL_48_27b</name>
    <dbReference type="NCBI Taxonomy" id="1802447"/>
    <lineage>
        <taxon>Bacteria</taxon>
        <taxon>Candidatus Wildermuthiibacteriota</taxon>
    </lineage>
</organism>
<comment type="similarity">
    <text evidence="1 7">Belongs to the universal ribosomal protein uL18 family.</text>
</comment>
<keyword evidence="5 7" id="KW-0687">Ribonucleoprotein</keyword>
<evidence type="ECO:0000313" key="8">
    <source>
        <dbReference type="EMBL" id="OHA64678.1"/>
    </source>
</evidence>
<evidence type="ECO:0000256" key="5">
    <source>
        <dbReference type="ARBA" id="ARBA00023274"/>
    </source>
</evidence>
<evidence type="ECO:0000256" key="3">
    <source>
        <dbReference type="ARBA" id="ARBA00022884"/>
    </source>
</evidence>
<proteinExistence type="inferred from homology"/>
<dbReference type="GO" id="GO:0003735">
    <property type="term" value="F:structural constituent of ribosome"/>
    <property type="evidence" value="ECO:0007669"/>
    <property type="project" value="InterPro"/>
</dbReference>
<dbReference type="FunFam" id="3.30.420.100:FF:000001">
    <property type="entry name" value="50S ribosomal protein L18"/>
    <property type="match status" value="1"/>
</dbReference>
<dbReference type="HAMAP" id="MF_01337_B">
    <property type="entry name" value="Ribosomal_uL18_B"/>
    <property type="match status" value="1"/>
</dbReference>
<dbReference type="InterPro" id="IPR005484">
    <property type="entry name" value="Ribosomal_uL18_bac/plant/anim"/>
</dbReference>
<evidence type="ECO:0000256" key="7">
    <source>
        <dbReference type="HAMAP-Rule" id="MF_01337"/>
    </source>
</evidence>
<evidence type="ECO:0000313" key="9">
    <source>
        <dbReference type="Proteomes" id="UP000178170"/>
    </source>
</evidence>
<dbReference type="Pfam" id="PF00861">
    <property type="entry name" value="Ribosomal_L18p"/>
    <property type="match status" value="1"/>
</dbReference>
<keyword evidence="4 7" id="KW-0689">Ribosomal protein</keyword>
<keyword evidence="2 7" id="KW-0699">rRNA-binding</keyword>
<reference evidence="8 9" key="1">
    <citation type="journal article" date="2016" name="Nat. Commun.">
        <title>Thousands of microbial genomes shed light on interconnected biogeochemical processes in an aquifer system.</title>
        <authorList>
            <person name="Anantharaman K."/>
            <person name="Brown C.T."/>
            <person name="Hug L.A."/>
            <person name="Sharon I."/>
            <person name="Castelle C.J."/>
            <person name="Probst A.J."/>
            <person name="Thomas B.C."/>
            <person name="Singh A."/>
            <person name="Wilkins M.J."/>
            <person name="Karaoz U."/>
            <person name="Brodie E.L."/>
            <person name="Williams K.H."/>
            <person name="Hubbard S.S."/>
            <person name="Banfield J.F."/>
        </authorList>
    </citation>
    <scope>NUCLEOTIDE SEQUENCE [LARGE SCALE GENOMIC DNA]</scope>
</reference>
<dbReference type="Proteomes" id="UP000178170">
    <property type="component" value="Unassembled WGS sequence"/>
</dbReference>
<comment type="caution">
    <text evidence="8">The sequence shown here is derived from an EMBL/GenBank/DDBJ whole genome shotgun (WGS) entry which is preliminary data.</text>
</comment>
<dbReference type="GO" id="GO:0022625">
    <property type="term" value="C:cytosolic large ribosomal subunit"/>
    <property type="evidence" value="ECO:0007669"/>
    <property type="project" value="TreeGrafter"/>
</dbReference>
<evidence type="ECO:0000256" key="4">
    <source>
        <dbReference type="ARBA" id="ARBA00022980"/>
    </source>
</evidence>
<dbReference type="Gene3D" id="3.30.420.100">
    <property type="match status" value="1"/>
</dbReference>
<name>A0A1G2QWB6_9BACT</name>
<dbReference type="NCBIfam" id="TIGR00060">
    <property type="entry name" value="L18_bact"/>
    <property type="match status" value="1"/>
</dbReference>
<protein>
    <recommendedName>
        <fullName evidence="6 7">Large ribosomal subunit protein uL18</fullName>
    </recommendedName>
</protein>
<dbReference type="InterPro" id="IPR004389">
    <property type="entry name" value="Ribosomal_uL18_bac-type"/>
</dbReference>
<dbReference type="CDD" id="cd00432">
    <property type="entry name" value="Ribosomal_L18_L5e"/>
    <property type="match status" value="1"/>
</dbReference>
<gene>
    <name evidence="7" type="primary">rplR</name>
    <name evidence="8" type="ORF">A2843_00135</name>
</gene>